<evidence type="ECO:0000256" key="3">
    <source>
        <dbReference type="ARBA" id="ARBA00022989"/>
    </source>
</evidence>
<feature type="transmembrane region" description="Helical" evidence="6">
    <location>
        <begin position="313"/>
        <end position="340"/>
    </location>
</feature>
<dbReference type="Proteomes" id="UP000494040">
    <property type="component" value="Unassembled WGS sequence"/>
</dbReference>
<feature type="transmembrane region" description="Helical" evidence="6">
    <location>
        <begin position="180"/>
        <end position="199"/>
    </location>
</feature>
<comment type="subcellular location">
    <subcellularLocation>
        <location evidence="1">Membrane</location>
        <topology evidence="1">Multi-pass membrane protein</topology>
    </subcellularLocation>
</comment>
<reference evidence="8" key="1">
    <citation type="submission" date="2022-01" db="UniProtKB">
        <authorList>
            <consortium name="EnsemblMetazoa"/>
        </authorList>
    </citation>
    <scope>IDENTIFICATION</scope>
</reference>
<dbReference type="EnsemblMetazoa" id="XM_014406112.1">
    <property type="protein sequence ID" value="XP_014261598.1"/>
    <property type="gene ID" value="LOC106673817"/>
</dbReference>
<dbReference type="InterPro" id="IPR013057">
    <property type="entry name" value="AA_transpt_TM"/>
</dbReference>
<evidence type="ECO:0000256" key="5">
    <source>
        <dbReference type="SAM" id="MobiDB-lite"/>
    </source>
</evidence>
<dbReference type="Pfam" id="PF01490">
    <property type="entry name" value="Aa_trans"/>
    <property type="match status" value="1"/>
</dbReference>
<evidence type="ECO:0000256" key="2">
    <source>
        <dbReference type="ARBA" id="ARBA00022692"/>
    </source>
</evidence>
<feature type="transmembrane region" description="Helical" evidence="6">
    <location>
        <begin position="219"/>
        <end position="237"/>
    </location>
</feature>
<feature type="compositionally biased region" description="Basic and acidic residues" evidence="5">
    <location>
        <begin position="12"/>
        <end position="39"/>
    </location>
</feature>
<dbReference type="PANTHER" id="PTHR22950">
    <property type="entry name" value="AMINO ACID TRANSPORTER"/>
    <property type="match status" value="1"/>
</dbReference>
<feature type="domain" description="Amino acid transporter transmembrane" evidence="7">
    <location>
        <begin position="83"/>
        <end position="501"/>
    </location>
</feature>
<dbReference type="OrthoDB" id="1684102at2759"/>
<evidence type="ECO:0000259" key="7">
    <source>
        <dbReference type="Pfam" id="PF01490"/>
    </source>
</evidence>
<dbReference type="RefSeq" id="XP_014261598.1">
    <property type="nucleotide sequence ID" value="XM_014406112.1"/>
</dbReference>
<evidence type="ECO:0000256" key="6">
    <source>
        <dbReference type="SAM" id="Phobius"/>
    </source>
</evidence>
<dbReference type="OMA" id="YHELAEF"/>
<name>A0A8I6SPR9_CIMLE</name>
<dbReference type="GO" id="GO:0005774">
    <property type="term" value="C:vacuolar membrane"/>
    <property type="evidence" value="ECO:0007669"/>
    <property type="project" value="TreeGrafter"/>
</dbReference>
<keyword evidence="9" id="KW-1185">Reference proteome</keyword>
<keyword evidence="4 6" id="KW-0472">Membrane</keyword>
<sequence length="521" mass="58262">MSSKPKQGVIKDIMDKAKAEQKAKFDHSKSMEKKDRNRSFSENVKSSLVPLSDLHRNSISESEIKTVSSRYGDSIMSIRSVTHPTSYLETTIHVLKGNVGAGLLAMGDVLKNSGILFGPILLITMGIICTYCIHLLLVCANKCAIKWRLPVDPTFAETIELSFKLGPKIFKRTSRLAKSLLVCSLIGTQLGFCSVYYLIIGKAVGRYFQLAGINYDIRIYLSVIYPVILAMVLIRSLKFLAPLSLIANIFILLAVTMVLIVACQDLPNITEREVLRPVERWPFAFGTIIFAYEGINLVIPLRNEMKKPSTFQTLFGVLNVSMTLVILLYTTFGLISYWKYGNDILGNVSTNLPEGHWTTLISDGSLSVALLFSYPLQFHVAFKVIYELLVEKLGAWVETGKRILILEILVRFFLVTLTCLFAMFIPHLSLVISLVGAMCSSWLAILLPVLAHISLYSPWSKNHKENNVIRGSYICKLWFGLFINIICLFVGIAGFILGTYVATVDLISKINEDYIARPPHV</sequence>
<keyword evidence="2 6" id="KW-0812">Transmembrane</keyword>
<feature type="transmembrane region" description="Helical" evidence="6">
    <location>
        <begin position="477"/>
        <end position="502"/>
    </location>
</feature>
<dbReference type="GO" id="GO:0015179">
    <property type="term" value="F:L-amino acid transmembrane transporter activity"/>
    <property type="evidence" value="ECO:0007669"/>
    <property type="project" value="TreeGrafter"/>
</dbReference>
<evidence type="ECO:0000256" key="1">
    <source>
        <dbReference type="ARBA" id="ARBA00004141"/>
    </source>
</evidence>
<feature type="transmembrane region" description="Helical" evidence="6">
    <location>
        <begin position="115"/>
        <end position="138"/>
    </location>
</feature>
<dbReference type="GeneID" id="106673817"/>
<feature type="region of interest" description="Disordered" evidence="5">
    <location>
        <begin position="1"/>
        <end position="43"/>
    </location>
</feature>
<evidence type="ECO:0000313" key="9">
    <source>
        <dbReference type="Proteomes" id="UP000494040"/>
    </source>
</evidence>
<feature type="transmembrane region" description="Helical" evidence="6">
    <location>
        <begin position="360"/>
        <end position="382"/>
    </location>
</feature>
<feature type="transmembrane region" description="Helical" evidence="6">
    <location>
        <begin position="431"/>
        <end position="456"/>
    </location>
</feature>
<dbReference type="KEGG" id="clec:106673817"/>
<accession>A0A8I6SPR9</accession>
<feature type="transmembrane region" description="Helical" evidence="6">
    <location>
        <begin position="282"/>
        <end position="301"/>
    </location>
</feature>
<dbReference type="PANTHER" id="PTHR22950:SF349">
    <property type="entry name" value="AMINO ACID TRANSPORTER TRANSMEMBRANE DOMAIN-CONTAINING PROTEIN"/>
    <property type="match status" value="1"/>
</dbReference>
<proteinExistence type="predicted"/>
<feature type="transmembrane region" description="Helical" evidence="6">
    <location>
        <begin position="244"/>
        <end position="262"/>
    </location>
</feature>
<protein>
    <recommendedName>
        <fullName evidence="7">Amino acid transporter transmembrane domain-containing protein</fullName>
    </recommendedName>
</protein>
<dbReference type="AlphaFoldDB" id="A0A8I6SPR9"/>
<organism evidence="8 9">
    <name type="scientific">Cimex lectularius</name>
    <name type="common">Bed bug</name>
    <name type="synonym">Acanthia lectularia</name>
    <dbReference type="NCBI Taxonomy" id="79782"/>
    <lineage>
        <taxon>Eukaryota</taxon>
        <taxon>Metazoa</taxon>
        <taxon>Ecdysozoa</taxon>
        <taxon>Arthropoda</taxon>
        <taxon>Hexapoda</taxon>
        <taxon>Insecta</taxon>
        <taxon>Pterygota</taxon>
        <taxon>Neoptera</taxon>
        <taxon>Paraneoptera</taxon>
        <taxon>Hemiptera</taxon>
        <taxon>Heteroptera</taxon>
        <taxon>Panheteroptera</taxon>
        <taxon>Cimicomorpha</taxon>
        <taxon>Cimicidae</taxon>
        <taxon>Cimex</taxon>
    </lineage>
</organism>
<feature type="transmembrane region" description="Helical" evidence="6">
    <location>
        <begin position="403"/>
        <end position="425"/>
    </location>
</feature>
<evidence type="ECO:0000313" key="8">
    <source>
        <dbReference type="EnsemblMetazoa" id="XP_014261598.1"/>
    </source>
</evidence>
<evidence type="ECO:0000256" key="4">
    <source>
        <dbReference type="ARBA" id="ARBA00023136"/>
    </source>
</evidence>
<keyword evidence="3 6" id="KW-1133">Transmembrane helix</keyword>